<evidence type="ECO:0000313" key="2">
    <source>
        <dbReference type="Proteomes" id="UP000214688"/>
    </source>
</evidence>
<dbReference type="KEGG" id="tab:CIG75_06275"/>
<evidence type="ECO:0000313" key="1">
    <source>
        <dbReference type="EMBL" id="ASS74612.1"/>
    </source>
</evidence>
<dbReference type="Proteomes" id="UP000214688">
    <property type="component" value="Chromosome"/>
</dbReference>
<proteinExistence type="predicted"/>
<name>A0A223CZ48_9BACL</name>
<dbReference type="AlphaFoldDB" id="A0A223CZ48"/>
<gene>
    <name evidence="1" type="ORF">CIG75_06275</name>
</gene>
<keyword evidence="2" id="KW-1185">Reference proteome</keyword>
<accession>A0A223CZ48</accession>
<protein>
    <submittedName>
        <fullName evidence="1">Uncharacterized protein</fullName>
    </submittedName>
</protein>
<reference evidence="1 2" key="1">
    <citation type="journal article" date="2015" name="Int. J. Syst. Evol. Microbiol.">
        <title>Tumebacillus algifaecis sp. nov., isolated from decomposing algal scum.</title>
        <authorList>
            <person name="Wu Y.F."/>
            <person name="Zhang B."/>
            <person name="Xing P."/>
            <person name="Wu Q.L."/>
            <person name="Liu S.J."/>
        </authorList>
    </citation>
    <scope>NUCLEOTIDE SEQUENCE [LARGE SCALE GENOMIC DNA]</scope>
    <source>
        <strain evidence="1 2">THMBR28</strain>
    </source>
</reference>
<organism evidence="1 2">
    <name type="scientific">Tumebacillus algifaecis</name>
    <dbReference type="NCBI Taxonomy" id="1214604"/>
    <lineage>
        <taxon>Bacteria</taxon>
        <taxon>Bacillati</taxon>
        <taxon>Bacillota</taxon>
        <taxon>Bacilli</taxon>
        <taxon>Bacillales</taxon>
        <taxon>Alicyclobacillaceae</taxon>
        <taxon>Tumebacillus</taxon>
    </lineage>
</organism>
<dbReference type="EMBL" id="CP022657">
    <property type="protein sequence ID" value="ASS74612.1"/>
    <property type="molecule type" value="Genomic_DNA"/>
</dbReference>
<sequence length="110" mass="12916">MDVRFQENKVLVRTLHPGLRKVVAIDVFRAGRLLRSNANRQMIASSLLFDRRSVVRGRQMLMRQQRQPLASKVFPVLRRVRPYQMLKRQPCLVELVLHRQALVQSMVVGR</sequence>